<dbReference type="GO" id="GO:0046872">
    <property type="term" value="F:metal ion binding"/>
    <property type="evidence" value="ECO:0007669"/>
    <property type="project" value="UniProtKB-KW"/>
</dbReference>
<evidence type="ECO:0000256" key="3">
    <source>
        <dbReference type="PROSITE-ProRule" id="PRU00742"/>
    </source>
</evidence>
<sequence length="334" mass="35121">MWDRSTGSFLFGSHTTRSTEQGQTMTPTFLNFPSCPAIAHLRADIAVVGVPHATPYRAGEASHAAAAPAALRVAIAPYAARLGHYDFDLGGPLLGDQPTAASAVDCGDLPGSAADPAGNRERITAAVQGILGANAIPVVLGGDDSVPIPVLQAYEGRGPLTIIQVDAHVDWRDDVDGERWGYSSTMRRASEMPWVERMVQIGIRGAGSARPAEVSAARAWGSRIITAQEVHGQGIARVLDAVPSGASCFITFDCDGLDPTIMPAVIAPAPGGLFYWQVVALLRGLAERARIVGFDLVEFVPEQDPGGRAALAAARVVCNAVGVVARRTDRKDHF</sequence>
<comment type="similarity">
    <text evidence="3">Belongs to the arginase family.</text>
</comment>
<dbReference type="PIRSF" id="PIRSF036979">
    <property type="entry name" value="Arginase"/>
    <property type="match status" value="1"/>
</dbReference>
<reference evidence="4 5" key="1">
    <citation type="journal article" date="2019" name="Nat. Microbiol.">
        <title>Mediterranean grassland soil C-N compound turnover is dependent on rainfall and depth, and is mediated by genomically divergent microorganisms.</title>
        <authorList>
            <person name="Diamond S."/>
            <person name="Andeer P.F."/>
            <person name="Li Z."/>
            <person name="Crits-Christoph A."/>
            <person name="Burstein D."/>
            <person name="Anantharaman K."/>
            <person name="Lane K.R."/>
            <person name="Thomas B.C."/>
            <person name="Pan C."/>
            <person name="Northen T.R."/>
            <person name="Banfield J.F."/>
        </authorList>
    </citation>
    <scope>NUCLEOTIDE SEQUENCE [LARGE SCALE GENOMIC DNA]</scope>
    <source>
        <strain evidence="4">NP_5</strain>
    </source>
</reference>
<dbReference type="SUPFAM" id="SSF52768">
    <property type="entry name" value="Arginase/deacetylase"/>
    <property type="match status" value="1"/>
</dbReference>
<dbReference type="InterPro" id="IPR006035">
    <property type="entry name" value="Ureohydrolase"/>
</dbReference>
<protein>
    <submittedName>
        <fullName evidence="4">Arginase</fullName>
    </submittedName>
</protein>
<dbReference type="PANTHER" id="PTHR11358">
    <property type="entry name" value="ARGINASE/AGMATINASE"/>
    <property type="match status" value="1"/>
</dbReference>
<dbReference type="EMBL" id="VBAM01000234">
    <property type="protein sequence ID" value="TMJ11379.1"/>
    <property type="molecule type" value="Genomic_DNA"/>
</dbReference>
<accession>A0A537LTP4</accession>
<dbReference type="GO" id="GO:0033389">
    <property type="term" value="P:putrescine biosynthetic process from arginine, via agmatine"/>
    <property type="evidence" value="ECO:0007669"/>
    <property type="project" value="TreeGrafter"/>
</dbReference>
<dbReference type="Proteomes" id="UP000320393">
    <property type="component" value="Unassembled WGS sequence"/>
</dbReference>
<comment type="caution">
    <text evidence="4">The sequence shown here is derived from an EMBL/GenBank/DDBJ whole genome shotgun (WGS) entry which is preliminary data.</text>
</comment>
<keyword evidence="2" id="KW-0378">Hydrolase</keyword>
<proteinExistence type="inferred from homology"/>
<dbReference type="InterPro" id="IPR023696">
    <property type="entry name" value="Ureohydrolase_dom_sf"/>
</dbReference>
<evidence type="ECO:0000313" key="5">
    <source>
        <dbReference type="Proteomes" id="UP000320393"/>
    </source>
</evidence>
<name>A0A537LTP4_9BACT</name>
<dbReference type="PANTHER" id="PTHR11358:SF26">
    <property type="entry name" value="GUANIDINO ACID HYDROLASE, MITOCHONDRIAL"/>
    <property type="match status" value="1"/>
</dbReference>
<evidence type="ECO:0000256" key="1">
    <source>
        <dbReference type="ARBA" id="ARBA00022723"/>
    </source>
</evidence>
<dbReference type="PROSITE" id="PS51409">
    <property type="entry name" value="ARGINASE_2"/>
    <property type="match status" value="1"/>
</dbReference>
<evidence type="ECO:0000256" key="2">
    <source>
        <dbReference type="ARBA" id="ARBA00022801"/>
    </source>
</evidence>
<dbReference type="Gene3D" id="3.40.800.10">
    <property type="entry name" value="Ureohydrolase domain"/>
    <property type="match status" value="1"/>
</dbReference>
<dbReference type="AlphaFoldDB" id="A0A537LTP4"/>
<organism evidence="4 5">
    <name type="scientific">Candidatus Segetimicrobium genomatis</name>
    <dbReference type="NCBI Taxonomy" id="2569760"/>
    <lineage>
        <taxon>Bacteria</taxon>
        <taxon>Bacillati</taxon>
        <taxon>Candidatus Sysuimicrobiota</taxon>
        <taxon>Candidatus Sysuimicrobiia</taxon>
        <taxon>Candidatus Sysuimicrobiales</taxon>
        <taxon>Candidatus Segetimicrobiaceae</taxon>
        <taxon>Candidatus Segetimicrobium</taxon>
    </lineage>
</organism>
<keyword evidence="1" id="KW-0479">Metal-binding</keyword>
<dbReference type="Pfam" id="PF00491">
    <property type="entry name" value="Arginase"/>
    <property type="match status" value="1"/>
</dbReference>
<evidence type="ECO:0000313" key="4">
    <source>
        <dbReference type="EMBL" id="TMJ11379.1"/>
    </source>
</evidence>
<gene>
    <name evidence="4" type="ORF">E6H02_06995</name>
</gene>
<dbReference type="GO" id="GO:0008783">
    <property type="term" value="F:agmatinase activity"/>
    <property type="evidence" value="ECO:0007669"/>
    <property type="project" value="TreeGrafter"/>
</dbReference>